<feature type="signal peptide" evidence="1">
    <location>
        <begin position="1"/>
        <end position="22"/>
    </location>
</feature>
<sequence>MSSRPPLAAAAVALVAVTPAMANPVNATDFETVIAHDDLDLTTREGVARLDERVRTKARQMCRNGGRDSASLRLERECQAGALAAAAPAIRVAVANARIDRVRLAENTPASPAATPGV</sequence>
<dbReference type="InterPro" id="IPR030972">
    <property type="entry name" value="UrcA_uranyl"/>
</dbReference>
<name>A0ABT5JKL6_9SPHN</name>
<organism evidence="2 3">
    <name type="scientific">Erythrobacter fulvus</name>
    <dbReference type="NCBI Taxonomy" id="2987523"/>
    <lineage>
        <taxon>Bacteria</taxon>
        <taxon>Pseudomonadati</taxon>
        <taxon>Pseudomonadota</taxon>
        <taxon>Alphaproteobacteria</taxon>
        <taxon>Sphingomonadales</taxon>
        <taxon>Erythrobacteraceae</taxon>
        <taxon>Erythrobacter/Porphyrobacter group</taxon>
        <taxon>Erythrobacter</taxon>
    </lineage>
</organism>
<dbReference type="Proteomes" id="UP001216558">
    <property type="component" value="Unassembled WGS sequence"/>
</dbReference>
<accession>A0ABT5JKL6</accession>
<protein>
    <submittedName>
        <fullName evidence="2">UrcA family protein</fullName>
    </submittedName>
</protein>
<evidence type="ECO:0000313" key="2">
    <source>
        <dbReference type="EMBL" id="MDC8753256.1"/>
    </source>
</evidence>
<evidence type="ECO:0000313" key="3">
    <source>
        <dbReference type="Proteomes" id="UP001216558"/>
    </source>
</evidence>
<keyword evidence="3" id="KW-1185">Reference proteome</keyword>
<keyword evidence="1" id="KW-0732">Signal</keyword>
<evidence type="ECO:0000256" key="1">
    <source>
        <dbReference type="SAM" id="SignalP"/>
    </source>
</evidence>
<feature type="chain" id="PRO_5046156535" evidence="1">
    <location>
        <begin position="23"/>
        <end position="118"/>
    </location>
</feature>
<dbReference type="EMBL" id="JAQQXQ010000001">
    <property type="protein sequence ID" value="MDC8753256.1"/>
    <property type="molecule type" value="Genomic_DNA"/>
</dbReference>
<dbReference type="RefSeq" id="WP_273675509.1">
    <property type="nucleotide sequence ID" value="NZ_JAQQXQ010000001.1"/>
</dbReference>
<dbReference type="NCBIfam" id="TIGR04433">
    <property type="entry name" value="UrcA_uranyl"/>
    <property type="match status" value="1"/>
</dbReference>
<reference evidence="2 3" key="1">
    <citation type="submission" date="2022-10" db="EMBL/GenBank/DDBJ databases">
        <title>Erythrobacter sp. sf7 Genome sequencing.</title>
        <authorList>
            <person name="Park S."/>
        </authorList>
    </citation>
    <scope>NUCLEOTIDE SEQUENCE [LARGE SCALE GENOMIC DNA]</scope>
    <source>
        <strain evidence="3">sf7</strain>
    </source>
</reference>
<proteinExistence type="predicted"/>
<gene>
    <name evidence="2" type="ORF">OIK40_01215</name>
</gene>
<comment type="caution">
    <text evidence="2">The sequence shown here is derived from an EMBL/GenBank/DDBJ whole genome shotgun (WGS) entry which is preliminary data.</text>
</comment>